<evidence type="ECO:0000256" key="2">
    <source>
        <dbReference type="ARBA" id="ARBA00022729"/>
    </source>
</evidence>
<keyword evidence="4" id="KW-1015">Disulfide bond</keyword>
<dbReference type="SUPFAM" id="SSF48726">
    <property type="entry name" value="Immunoglobulin"/>
    <property type="match status" value="3"/>
</dbReference>
<dbReference type="EMBL" id="KE675433">
    <property type="protein sequence ID" value="ERE75506.1"/>
    <property type="molecule type" value="Genomic_DNA"/>
</dbReference>
<dbReference type="Proteomes" id="UP000030759">
    <property type="component" value="Unassembled WGS sequence"/>
</dbReference>
<keyword evidence="6" id="KW-0393">Immunoglobulin domain</keyword>
<evidence type="ECO:0000259" key="7">
    <source>
        <dbReference type="PROSITE" id="PS50835"/>
    </source>
</evidence>
<comment type="subcellular location">
    <subcellularLocation>
        <location evidence="1">Membrane</location>
    </subcellularLocation>
</comment>
<feature type="domain" description="Ig-like" evidence="7">
    <location>
        <begin position="9"/>
        <end position="113"/>
    </location>
</feature>
<evidence type="ECO:0000256" key="5">
    <source>
        <dbReference type="ARBA" id="ARBA00023180"/>
    </source>
</evidence>
<dbReference type="InterPro" id="IPR013106">
    <property type="entry name" value="Ig_V-set"/>
</dbReference>
<dbReference type="GO" id="GO:0050852">
    <property type="term" value="P:T cell receptor signaling pathway"/>
    <property type="evidence" value="ECO:0007669"/>
    <property type="project" value="TreeGrafter"/>
</dbReference>
<dbReference type="Pfam" id="PF07686">
    <property type="entry name" value="V-set"/>
    <property type="match status" value="2"/>
</dbReference>
<evidence type="ECO:0000256" key="4">
    <source>
        <dbReference type="ARBA" id="ARBA00023157"/>
    </source>
</evidence>
<proteinExistence type="predicted"/>
<dbReference type="InterPro" id="IPR003598">
    <property type="entry name" value="Ig_sub2"/>
</dbReference>
<dbReference type="GO" id="GO:0005102">
    <property type="term" value="F:signaling receptor binding"/>
    <property type="evidence" value="ECO:0007669"/>
    <property type="project" value="TreeGrafter"/>
</dbReference>
<dbReference type="FunFam" id="2.60.40.10:FF:001310">
    <property type="entry name" value="HERV-H LTR-associating 2"/>
    <property type="match status" value="1"/>
</dbReference>
<dbReference type="InterPro" id="IPR013783">
    <property type="entry name" value="Ig-like_fold"/>
</dbReference>
<dbReference type="PANTHER" id="PTHR24100">
    <property type="entry name" value="BUTYROPHILIN"/>
    <property type="match status" value="1"/>
</dbReference>
<keyword evidence="5" id="KW-0325">Glycoprotein</keyword>
<dbReference type="FunFam" id="2.60.40.10:FF:000142">
    <property type="entry name" value="V-set domain-containing T-cell activation inhibitor 1"/>
    <property type="match status" value="1"/>
</dbReference>
<sequence length="401" mass="45769">MLDLFFPVPSSYLQSNNEQLVTGRYNEDVILPCQFTSGDEVVIHWKNQNHDVHSYYGGMDRLKSQYLRYANRTSLFHGEIHNGNASLTIRRLSLLDEGIYSCYVGTKLGRTLQRVVLKVGAFHSPLMKYEQMNMESFLECSIQSVYPHPHITWKMDNTDVSEESNSKITGIPGPFHIKSMLNITGSNSSFECTIENSLLSQTWRGKWTFSGSHWMNQSESILLWCTVSSNFSLQNQNFNVTWSRIQNGIYSVLDWHLDSSQYTATNDSGFSWNKALRDHSDFPITLKHLHASDSGEYLCNISSTEYTLLTVHRLIVGLAVVVWAPGYTIKRDRPLKSVKPEASFIPEKEEKITTGHKKAYQLTGIIVRDRASETVIMGAGLGPLQDLFNQYIENKLNFRLK</sequence>
<evidence type="ECO:0000256" key="3">
    <source>
        <dbReference type="ARBA" id="ARBA00023136"/>
    </source>
</evidence>
<keyword evidence="2" id="KW-0732">Signal</keyword>
<dbReference type="PANTHER" id="PTHR24100:SF106">
    <property type="entry name" value="HERV-H LTR-ASSOCIATING PROTEIN 2"/>
    <property type="match status" value="1"/>
</dbReference>
<dbReference type="Gene3D" id="2.60.40.10">
    <property type="entry name" value="Immunoglobulins"/>
    <property type="match status" value="3"/>
</dbReference>
<dbReference type="Pfam" id="PF22705">
    <property type="entry name" value="C2-set_3"/>
    <property type="match status" value="1"/>
</dbReference>
<protein>
    <submittedName>
        <fullName evidence="8">V-set domain-containing T-cell activation inhibitor 1-like protein</fullName>
    </submittedName>
</protein>
<dbReference type="InterPro" id="IPR003599">
    <property type="entry name" value="Ig_sub"/>
</dbReference>
<dbReference type="InterPro" id="IPR036179">
    <property type="entry name" value="Ig-like_dom_sf"/>
</dbReference>
<reference evidence="9" key="1">
    <citation type="journal article" date="2013" name="Nat. Biotechnol.">
        <title>Chinese hamster genome sequenced from sorted chromosomes.</title>
        <authorList>
            <person name="Brinkrolf K."/>
            <person name="Rupp O."/>
            <person name="Laux H."/>
            <person name="Kollin F."/>
            <person name="Ernst W."/>
            <person name="Linke B."/>
            <person name="Kofler R."/>
            <person name="Romand S."/>
            <person name="Hesse F."/>
            <person name="Budach W.E."/>
            <person name="Galosy S."/>
            <person name="Muller D."/>
            <person name="Noll T."/>
            <person name="Wienberg J."/>
            <person name="Jostock T."/>
            <person name="Leonard M."/>
            <person name="Grillari J."/>
            <person name="Tauch A."/>
            <person name="Goesmann A."/>
            <person name="Helk B."/>
            <person name="Mott J.E."/>
            <person name="Puhler A."/>
            <person name="Borth N."/>
        </authorList>
    </citation>
    <scope>NUCLEOTIDE SEQUENCE [LARGE SCALE GENOMIC DNA]</scope>
    <source>
        <strain evidence="9">17A/GY</strain>
    </source>
</reference>
<evidence type="ECO:0000256" key="1">
    <source>
        <dbReference type="ARBA" id="ARBA00004370"/>
    </source>
</evidence>
<gene>
    <name evidence="8" type="ORF">H671_4g12588</name>
</gene>
<dbReference type="InterPro" id="IPR007110">
    <property type="entry name" value="Ig-like_dom"/>
</dbReference>
<evidence type="ECO:0000313" key="8">
    <source>
        <dbReference type="EMBL" id="ERE75506.1"/>
    </source>
</evidence>
<keyword evidence="3" id="KW-0472">Membrane</keyword>
<dbReference type="GO" id="GO:1903037">
    <property type="term" value="P:regulation of leukocyte cell-cell adhesion"/>
    <property type="evidence" value="ECO:0007669"/>
    <property type="project" value="UniProtKB-ARBA"/>
</dbReference>
<dbReference type="InterPro" id="IPR053896">
    <property type="entry name" value="BTN3A2-like_Ig-C"/>
</dbReference>
<dbReference type="SMART" id="SM00406">
    <property type="entry name" value="IGv"/>
    <property type="match status" value="2"/>
</dbReference>
<dbReference type="GO" id="GO:0050863">
    <property type="term" value="P:regulation of T cell activation"/>
    <property type="evidence" value="ECO:0007669"/>
    <property type="project" value="UniProtKB-ARBA"/>
</dbReference>
<dbReference type="GO" id="GO:0009897">
    <property type="term" value="C:external side of plasma membrane"/>
    <property type="evidence" value="ECO:0007669"/>
    <property type="project" value="TreeGrafter"/>
</dbReference>
<dbReference type="PROSITE" id="PS50835">
    <property type="entry name" value="IG_LIKE"/>
    <property type="match status" value="3"/>
</dbReference>
<dbReference type="GO" id="GO:0001817">
    <property type="term" value="P:regulation of cytokine production"/>
    <property type="evidence" value="ECO:0007669"/>
    <property type="project" value="TreeGrafter"/>
</dbReference>
<dbReference type="SMART" id="SM00409">
    <property type="entry name" value="IG"/>
    <property type="match status" value="2"/>
</dbReference>
<evidence type="ECO:0000313" key="9">
    <source>
        <dbReference type="Proteomes" id="UP000030759"/>
    </source>
</evidence>
<dbReference type="InterPro" id="IPR050504">
    <property type="entry name" value="IgSF_BTN/MOG"/>
</dbReference>
<organism evidence="8 9">
    <name type="scientific">Cricetulus griseus</name>
    <name type="common">Chinese hamster</name>
    <name type="synonym">Cricetulus barabensis griseus</name>
    <dbReference type="NCBI Taxonomy" id="10029"/>
    <lineage>
        <taxon>Eukaryota</taxon>
        <taxon>Metazoa</taxon>
        <taxon>Chordata</taxon>
        <taxon>Craniata</taxon>
        <taxon>Vertebrata</taxon>
        <taxon>Euteleostomi</taxon>
        <taxon>Mammalia</taxon>
        <taxon>Eutheria</taxon>
        <taxon>Euarchontoglires</taxon>
        <taxon>Glires</taxon>
        <taxon>Rodentia</taxon>
        <taxon>Myomorpha</taxon>
        <taxon>Muroidea</taxon>
        <taxon>Cricetidae</taxon>
        <taxon>Cricetinae</taxon>
        <taxon>Cricetulus</taxon>
    </lineage>
</organism>
<feature type="domain" description="Ig-like" evidence="7">
    <location>
        <begin position="138"/>
        <end position="197"/>
    </location>
</feature>
<name>A0A061I6C9_CRIGR</name>
<dbReference type="AlphaFoldDB" id="A0A061I6C9"/>
<dbReference type="CDD" id="cd00096">
    <property type="entry name" value="Ig"/>
    <property type="match status" value="1"/>
</dbReference>
<evidence type="ECO:0000256" key="6">
    <source>
        <dbReference type="ARBA" id="ARBA00023319"/>
    </source>
</evidence>
<dbReference type="SMART" id="SM00408">
    <property type="entry name" value="IGc2"/>
    <property type="match status" value="1"/>
</dbReference>
<feature type="domain" description="Ig-like" evidence="7">
    <location>
        <begin position="217"/>
        <end position="310"/>
    </location>
</feature>
<accession>A0A061I6C9</accession>